<keyword evidence="4" id="KW-0256">Endoplasmic reticulum</keyword>
<feature type="region of interest" description="Disordered" evidence="8">
    <location>
        <begin position="414"/>
        <end position="476"/>
    </location>
</feature>
<dbReference type="EMBL" id="CP051141">
    <property type="protein sequence ID" value="QIW98999.1"/>
    <property type="molecule type" value="Genomic_DNA"/>
</dbReference>
<evidence type="ECO:0000256" key="8">
    <source>
        <dbReference type="SAM" id="MobiDB-lite"/>
    </source>
</evidence>
<evidence type="ECO:0000256" key="7">
    <source>
        <dbReference type="ARBA" id="ARBA00038324"/>
    </source>
</evidence>
<dbReference type="Pfam" id="PF01569">
    <property type="entry name" value="PAP2"/>
    <property type="match status" value="1"/>
</dbReference>
<dbReference type="InterPro" id="IPR036938">
    <property type="entry name" value="PAP2/HPO_sf"/>
</dbReference>
<evidence type="ECO:0000313" key="11">
    <source>
        <dbReference type="EMBL" id="QIW98999.1"/>
    </source>
</evidence>
<feature type="transmembrane region" description="Helical" evidence="9">
    <location>
        <begin position="229"/>
        <end position="249"/>
    </location>
</feature>
<gene>
    <name evidence="11" type="ORF">AMS68_004517</name>
</gene>
<keyword evidence="2 9" id="KW-0812">Transmembrane</keyword>
<reference evidence="11 12" key="1">
    <citation type="journal article" date="2016" name="Sci. Rep.">
        <title>Peltaster fructicola genome reveals evolution from an invasive phytopathogen to an ectophytic parasite.</title>
        <authorList>
            <person name="Xu C."/>
            <person name="Chen H."/>
            <person name="Gleason M.L."/>
            <person name="Xu J.R."/>
            <person name="Liu H."/>
            <person name="Zhang R."/>
            <person name="Sun G."/>
        </authorList>
    </citation>
    <scope>NUCLEOTIDE SEQUENCE [LARGE SCALE GENOMIC DNA]</scope>
    <source>
        <strain evidence="11 12">LNHT1506</strain>
    </source>
</reference>
<feature type="transmembrane region" description="Helical" evidence="9">
    <location>
        <begin position="116"/>
        <end position="139"/>
    </location>
</feature>
<dbReference type="AlphaFoldDB" id="A0A6H0XX49"/>
<comment type="subcellular location">
    <subcellularLocation>
        <location evidence="1">Endoplasmic reticulum membrane</location>
        <topology evidence="1">Multi-pass membrane protein</topology>
    </subcellularLocation>
</comment>
<dbReference type="OrthoDB" id="301434at2759"/>
<keyword evidence="3" id="KW-0378">Hydrolase</keyword>
<protein>
    <recommendedName>
        <fullName evidence="10">Phosphatidic acid phosphatase type 2/haloperoxidase domain-containing protein</fullName>
    </recommendedName>
</protein>
<evidence type="ECO:0000256" key="6">
    <source>
        <dbReference type="ARBA" id="ARBA00023136"/>
    </source>
</evidence>
<evidence type="ECO:0000256" key="3">
    <source>
        <dbReference type="ARBA" id="ARBA00022801"/>
    </source>
</evidence>
<proteinExistence type="inferred from homology"/>
<feature type="transmembrane region" description="Helical" evidence="9">
    <location>
        <begin position="553"/>
        <end position="574"/>
    </location>
</feature>
<feature type="region of interest" description="Disordered" evidence="8">
    <location>
        <begin position="494"/>
        <end position="531"/>
    </location>
</feature>
<evidence type="ECO:0000256" key="9">
    <source>
        <dbReference type="SAM" id="Phobius"/>
    </source>
</evidence>
<organism evidence="11 12">
    <name type="scientific">Peltaster fructicola</name>
    <dbReference type="NCBI Taxonomy" id="286661"/>
    <lineage>
        <taxon>Eukaryota</taxon>
        <taxon>Fungi</taxon>
        <taxon>Dikarya</taxon>
        <taxon>Ascomycota</taxon>
        <taxon>Pezizomycotina</taxon>
        <taxon>Dothideomycetes</taxon>
        <taxon>Dothideomycetes incertae sedis</taxon>
        <taxon>Peltaster</taxon>
    </lineage>
</organism>
<feature type="compositionally biased region" description="Basic and acidic residues" evidence="8">
    <location>
        <begin position="427"/>
        <end position="437"/>
    </location>
</feature>
<dbReference type="Proteomes" id="UP000503462">
    <property type="component" value="Chromosome 3"/>
</dbReference>
<evidence type="ECO:0000256" key="2">
    <source>
        <dbReference type="ARBA" id="ARBA00022692"/>
    </source>
</evidence>
<sequence length="577" mass="63906">MIVSDHTFNYTRRHVREAAAVLHMTSIKEDVSPPAVHLSSPSPKVPDAGLKGLDHYKQRLPPWRHTIRAALIPIVRYETPYLAEFQAACRSSFLDSYFAMTANLGTHTFFMAALPICYWCGFPSIGMALVQMLALGVYFSGYMKDMLCLPRPLSPPLQRITMSGSAALEYGFPSTHTTNAVSVAIFCLWQLEQSKSDLTSTAYHAWQALFWTYGISISIGRIYCGMHGLFDVVVGAVLGALIAWVRIAFGDAFDQWILDGDFTRPLVVGIILLLAVRFHAEPADDCPCFDDSVAFAGVVLGIEAGAWSYGQSASTASTRTLSQLYPYKNDDIVRSVARVVGGITSVFVWRAAMKPILLASLPPIFRFVDHWGLRLPRRYFLQARHYGKVPPLPKDDNVLPPASKIPGMLTTLPNRKRTISVGPQSEADVREFIANREQRRRNSRSDRSPSSSRKPDISRLSVATTSSSALLPSPSDEVILEDGVTPTASWQQVKQADNTSSELSPQTANGMLSPFTMELEPPDSKEEEQQNQRMFDALERPRVRYDVEVICKLIVYSGIAWLVVAGNPVIFNIVGIA</sequence>
<dbReference type="SUPFAM" id="SSF48317">
    <property type="entry name" value="Acid phosphatase/Vanadium-dependent haloperoxidase"/>
    <property type="match status" value="1"/>
</dbReference>
<accession>A0A6H0XX49</accession>
<feature type="compositionally biased region" description="Polar residues" evidence="8">
    <location>
        <begin position="494"/>
        <end position="510"/>
    </location>
</feature>
<dbReference type="PANTHER" id="PTHR14969">
    <property type="entry name" value="SPHINGOSINE-1-PHOSPHATE PHOSPHOHYDROLASE"/>
    <property type="match status" value="1"/>
</dbReference>
<dbReference type="GO" id="GO:0042392">
    <property type="term" value="F:sphingosine-1-phosphate phosphatase activity"/>
    <property type="evidence" value="ECO:0007669"/>
    <property type="project" value="TreeGrafter"/>
</dbReference>
<dbReference type="PANTHER" id="PTHR14969:SF28">
    <property type="entry name" value="DIHYDROSPHINGOSINE 1-PHOSPHATE PHOSPHATASE LCB3-RELATED"/>
    <property type="match status" value="1"/>
</dbReference>
<feature type="domain" description="Phosphatidic acid phosphatase type 2/haloperoxidase" evidence="10">
    <location>
        <begin position="127"/>
        <end position="247"/>
    </location>
</feature>
<feature type="transmembrane region" description="Helical" evidence="9">
    <location>
        <begin position="203"/>
        <end position="223"/>
    </location>
</feature>
<evidence type="ECO:0000256" key="5">
    <source>
        <dbReference type="ARBA" id="ARBA00022989"/>
    </source>
</evidence>
<feature type="compositionally biased region" description="Basic and acidic residues" evidence="8">
    <location>
        <begin position="522"/>
        <end position="531"/>
    </location>
</feature>
<comment type="similarity">
    <text evidence="7">Belongs to the type 2 lipid phosphate phosphatase family.</text>
</comment>
<keyword evidence="12" id="KW-1185">Reference proteome</keyword>
<evidence type="ECO:0000313" key="12">
    <source>
        <dbReference type="Proteomes" id="UP000503462"/>
    </source>
</evidence>
<dbReference type="Gene3D" id="1.20.144.10">
    <property type="entry name" value="Phosphatidic acid phosphatase type 2/haloperoxidase"/>
    <property type="match status" value="1"/>
</dbReference>
<dbReference type="CDD" id="cd03388">
    <property type="entry name" value="PAP2_SPPase1"/>
    <property type="match status" value="1"/>
</dbReference>
<dbReference type="SMART" id="SM00014">
    <property type="entry name" value="acidPPc"/>
    <property type="match status" value="1"/>
</dbReference>
<keyword evidence="5 9" id="KW-1133">Transmembrane helix</keyword>
<keyword evidence="6 9" id="KW-0472">Membrane</keyword>
<name>A0A6H0XX49_9PEZI</name>
<feature type="compositionally biased region" description="Low complexity" evidence="8">
    <location>
        <begin position="463"/>
        <end position="475"/>
    </location>
</feature>
<evidence type="ECO:0000259" key="10">
    <source>
        <dbReference type="SMART" id="SM00014"/>
    </source>
</evidence>
<evidence type="ECO:0000256" key="1">
    <source>
        <dbReference type="ARBA" id="ARBA00004477"/>
    </source>
</evidence>
<feature type="compositionally biased region" description="Basic and acidic residues" evidence="8">
    <location>
        <begin position="443"/>
        <end position="457"/>
    </location>
</feature>
<dbReference type="GO" id="GO:0005789">
    <property type="term" value="C:endoplasmic reticulum membrane"/>
    <property type="evidence" value="ECO:0007669"/>
    <property type="project" value="UniProtKB-SubCell"/>
</dbReference>
<dbReference type="InterPro" id="IPR000326">
    <property type="entry name" value="PAP2/HPO"/>
</dbReference>
<evidence type="ECO:0000256" key="4">
    <source>
        <dbReference type="ARBA" id="ARBA00022824"/>
    </source>
</evidence>